<sequence length="107" mass="12051">MTETTTNVNISDAEFNYNVYDSNNRMMLKNAHGAITMAEAWDWMKNFHGDSFMFSKDAMIGKISQNMVALGYDGHSGGSYGWTMRCMEHLAKNGKEAFLTMCVSNNL</sequence>
<organism evidence="1">
    <name type="scientific">viral metagenome</name>
    <dbReference type="NCBI Taxonomy" id="1070528"/>
    <lineage>
        <taxon>unclassified sequences</taxon>
        <taxon>metagenomes</taxon>
        <taxon>organismal metagenomes</taxon>
    </lineage>
</organism>
<name>A0A6C0I3J0_9ZZZZ</name>
<proteinExistence type="predicted"/>
<dbReference type="EMBL" id="MN740078">
    <property type="protein sequence ID" value="QHT86926.1"/>
    <property type="molecule type" value="Genomic_DNA"/>
</dbReference>
<dbReference type="AlphaFoldDB" id="A0A6C0I3J0"/>
<reference evidence="1" key="1">
    <citation type="journal article" date="2020" name="Nature">
        <title>Giant virus diversity and host interactions through global metagenomics.</title>
        <authorList>
            <person name="Schulz F."/>
            <person name="Roux S."/>
            <person name="Paez-Espino D."/>
            <person name="Jungbluth S."/>
            <person name="Walsh D.A."/>
            <person name="Denef V.J."/>
            <person name="McMahon K.D."/>
            <person name="Konstantinidis K.T."/>
            <person name="Eloe-Fadrosh E.A."/>
            <person name="Kyrpides N.C."/>
            <person name="Woyke T."/>
        </authorList>
    </citation>
    <scope>NUCLEOTIDE SEQUENCE</scope>
    <source>
        <strain evidence="1">GVMAG-M-3300023184-18</strain>
    </source>
</reference>
<evidence type="ECO:0000313" key="1">
    <source>
        <dbReference type="EMBL" id="QHT86926.1"/>
    </source>
</evidence>
<accession>A0A6C0I3J0</accession>
<protein>
    <submittedName>
        <fullName evidence="1">Uncharacterized protein</fullName>
    </submittedName>
</protein>